<dbReference type="EMBL" id="CYZH01000006">
    <property type="protein sequence ID" value="CUO05916.1"/>
    <property type="molecule type" value="Genomic_DNA"/>
</dbReference>
<dbReference type="PANTHER" id="PTHR33452">
    <property type="entry name" value="OXIDOREDUCTASE CATD-RELATED"/>
    <property type="match status" value="1"/>
</dbReference>
<evidence type="ECO:0000313" key="8">
    <source>
        <dbReference type="EMBL" id="CUO05916.1"/>
    </source>
</evidence>
<dbReference type="Pfam" id="PF07681">
    <property type="entry name" value="DoxX"/>
    <property type="match status" value="1"/>
</dbReference>
<dbReference type="STRING" id="338188.ERS852397_01274"/>
<reference evidence="8 9" key="1">
    <citation type="submission" date="2015-09" db="EMBL/GenBank/DDBJ databases">
        <authorList>
            <consortium name="Pathogen Informatics"/>
        </authorList>
    </citation>
    <scope>NUCLEOTIDE SEQUENCE [LARGE SCALE GENOMIC DNA]</scope>
    <source>
        <strain evidence="8 9">2789STDY5608840</strain>
    </source>
</reference>
<dbReference type="AlphaFoldDB" id="A0A174C2H0"/>
<evidence type="ECO:0000256" key="5">
    <source>
        <dbReference type="ARBA" id="ARBA00022989"/>
    </source>
</evidence>
<keyword evidence="5 7" id="KW-1133">Transmembrane helix</keyword>
<evidence type="ECO:0000256" key="4">
    <source>
        <dbReference type="ARBA" id="ARBA00022692"/>
    </source>
</evidence>
<feature type="transmembrane region" description="Helical" evidence="7">
    <location>
        <begin position="32"/>
        <end position="50"/>
    </location>
</feature>
<keyword evidence="4 7" id="KW-0812">Transmembrane</keyword>
<evidence type="ECO:0000313" key="9">
    <source>
        <dbReference type="Proteomes" id="UP000095517"/>
    </source>
</evidence>
<evidence type="ECO:0000256" key="6">
    <source>
        <dbReference type="ARBA" id="ARBA00023136"/>
    </source>
</evidence>
<dbReference type="InterPro" id="IPR051907">
    <property type="entry name" value="DoxX-like_oxidoreductase"/>
</dbReference>
<sequence length="160" mass="18075">MFIINKNKLKIEYLMIYNFLFPTKPNTTKTSLLLLAVRIIFGVLLMNHGIQKWSNFQELSAVFPDPLGLGSPISLGLAIFGELVCSMAFIVGFLYRLAMIPMAFTMIVAFFIVHANDAFTVKELAFIYLIVFIIMYIAGPGKFSIDHIIGNEMARRKLKS</sequence>
<feature type="transmembrane region" description="Helical" evidence="7">
    <location>
        <begin position="70"/>
        <end position="95"/>
    </location>
</feature>
<evidence type="ECO:0000256" key="3">
    <source>
        <dbReference type="ARBA" id="ARBA00022475"/>
    </source>
</evidence>
<feature type="transmembrane region" description="Helical" evidence="7">
    <location>
        <begin position="125"/>
        <end position="149"/>
    </location>
</feature>
<evidence type="ECO:0000256" key="2">
    <source>
        <dbReference type="ARBA" id="ARBA00006679"/>
    </source>
</evidence>
<comment type="subcellular location">
    <subcellularLocation>
        <location evidence="1">Cell membrane</location>
        <topology evidence="1">Multi-pass membrane protein</topology>
    </subcellularLocation>
</comment>
<keyword evidence="6 7" id="KW-0472">Membrane</keyword>
<evidence type="ECO:0000256" key="7">
    <source>
        <dbReference type="SAM" id="Phobius"/>
    </source>
</evidence>
<dbReference type="GO" id="GO:0005886">
    <property type="term" value="C:plasma membrane"/>
    <property type="evidence" value="ECO:0007669"/>
    <property type="project" value="UniProtKB-SubCell"/>
</dbReference>
<name>A0A174C2H0_9BACE</name>
<evidence type="ECO:0000256" key="1">
    <source>
        <dbReference type="ARBA" id="ARBA00004651"/>
    </source>
</evidence>
<accession>A0A174C2H0</accession>
<organism evidence="8 9">
    <name type="scientific">Bacteroides finegoldii</name>
    <dbReference type="NCBI Taxonomy" id="338188"/>
    <lineage>
        <taxon>Bacteria</taxon>
        <taxon>Pseudomonadati</taxon>
        <taxon>Bacteroidota</taxon>
        <taxon>Bacteroidia</taxon>
        <taxon>Bacteroidales</taxon>
        <taxon>Bacteroidaceae</taxon>
        <taxon>Bacteroides</taxon>
    </lineage>
</organism>
<comment type="similarity">
    <text evidence="2">Belongs to the DoxX family.</text>
</comment>
<keyword evidence="3" id="KW-1003">Cell membrane</keyword>
<dbReference type="InterPro" id="IPR032808">
    <property type="entry name" value="DoxX"/>
</dbReference>
<proteinExistence type="inferred from homology"/>
<protein>
    <submittedName>
        <fullName evidence="8">Predicted membrane protein</fullName>
    </submittedName>
</protein>
<dbReference type="PANTHER" id="PTHR33452:SF1">
    <property type="entry name" value="INNER MEMBRANE PROTEIN YPHA-RELATED"/>
    <property type="match status" value="1"/>
</dbReference>
<feature type="transmembrane region" description="Helical" evidence="7">
    <location>
        <begin position="102"/>
        <end position="119"/>
    </location>
</feature>
<gene>
    <name evidence="8" type="ORF">ERS852397_01274</name>
</gene>
<dbReference type="Proteomes" id="UP000095517">
    <property type="component" value="Unassembled WGS sequence"/>
</dbReference>